<evidence type="ECO:0000256" key="3">
    <source>
        <dbReference type="ARBA" id="ARBA00022692"/>
    </source>
</evidence>
<keyword evidence="3 6" id="KW-0812">Transmembrane</keyword>
<feature type="domain" description="Metallo-beta-lactamase" evidence="7">
    <location>
        <begin position="501"/>
        <end position="686"/>
    </location>
</feature>
<dbReference type="SUPFAM" id="SSF56281">
    <property type="entry name" value="Metallo-hydrolase/oxidoreductase"/>
    <property type="match status" value="1"/>
</dbReference>
<evidence type="ECO:0000256" key="2">
    <source>
        <dbReference type="ARBA" id="ARBA00022475"/>
    </source>
</evidence>
<dbReference type="PANTHER" id="PTHR30619:SF1">
    <property type="entry name" value="RECOMBINATION PROTEIN 2"/>
    <property type="match status" value="1"/>
</dbReference>
<sequence length="747" mass="83997">MALLSNYWTLASFSLTILSAPFWPWMPKWPIIIGIVVVLMMSLVTRRGRGCIGITLALVLIITHGNKVTAQSNNILQFATDITIKGVADSFFTAHRYGFSGSFVVRSINGQSLPRFLSPTVRLNSPIALQLGDHAQFVVQVKPIYGRLNEVGFDQEAFFLSQGWSAQATVRPNTAYQIIPSSSLRAIFFQQIEQRTRSSKVQGFILALTFGERSGITEQQWLELRNSGLIHLTAISGLHIGMAFGFGYLLGGMCSRLLRKGLWLPFVCGGLFALGYAWLAGFTLPTQRALMMCWLNILLVMFNVRVTAIQRVLLTLAAVLALDPFASLSTSFWLSFLAVSFVIYQVSVIDSRWPLWKKVFAGHLLLVMLMAPVTAYFFSGVSLYSALYNLVFIPWFSFVVVPLLFIVLCGNVLIADQVQWLWTWVEAALMPFSWSLGFAEHSWLPVNQTWQYSLLALFLVMMLRPLLTARSLIAIGLLFSATWLTIQPKVYWQVDMLDVGHGLAMVIERNGRYVLYDTGSSWHEGSVATSLIIPLLTRRGGLDALDGVIISHSDNDHAGGLADIQSRLKPAWIRASYRNEHFSPCIQGEFWQWQELTFEVVWPPRLVDRADNPHSCVVRMVDKQYGHSVLLTGDVTAIGEWLLSRDALLDSDVLVVPHHGSQTSSTQAFIEKVNPQLAIASLAKGHRWRLPHPDVLARYQSLDIPWLDTGEVGQITLRYQGSQRQLFTLRGGRITPWYRQMLRKEVE</sequence>
<evidence type="ECO:0000256" key="6">
    <source>
        <dbReference type="SAM" id="Phobius"/>
    </source>
</evidence>
<feature type="transmembrane region" description="Helical" evidence="6">
    <location>
        <begin position="421"/>
        <end position="438"/>
    </location>
</feature>
<keyword evidence="5 6" id="KW-0472">Membrane</keyword>
<comment type="subcellular location">
    <subcellularLocation>
        <location evidence="1">Cell membrane</location>
        <topology evidence="1">Multi-pass membrane protein</topology>
    </subcellularLocation>
</comment>
<feature type="transmembrane region" description="Helical" evidence="6">
    <location>
        <begin position="328"/>
        <end position="347"/>
    </location>
</feature>
<dbReference type="InterPro" id="IPR036866">
    <property type="entry name" value="RibonucZ/Hydroxyglut_hydro"/>
</dbReference>
<dbReference type="InterPro" id="IPR004477">
    <property type="entry name" value="ComEC_N"/>
</dbReference>
<protein>
    <submittedName>
        <fullName evidence="8">DNA internalization-related competence protein ComEC/Rec2</fullName>
    </submittedName>
</protein>
<evidence type="ECO:0000313" key="8">
    <source>
        <dbReference type="EMBL" id="XAG20422.1"/>
    </source>
</evidence>
<dbReference type="InterPro" id="IPR052159">
    <property type="entry name" value="Competence_DNA_uptake"/>
</dbReference>
<dbReference type="InterPro" id="IPR035681">
    <property type="entry name" value="ComA-like_MBL"/>
</dbReference>
<evidence type="ECO:0000256" key="1">
    <source>
        <dbReference type="ARBA" id="ARBA00004651"/>
    </source>
</evidence>
<dbReference type="NCBIfam" id="TIGR00361">
    <property type="entry name" value="ComEC_Rec2"/>
    <property type="match status" value="1"/>
</dbReference>
<dbReference type="CDD" id="cd07731">
    <property type="entry name" value="ComA-like_MBL-fold"/>
    <property type="match status" value="1"/>
</dbReference>
<dbReference type="Pfam" id="PF13567">
    <property type="entry name" value="DUF4131"/>
    <property type="match status" value="1"/>
</dbReference>
<dbReference type="InterPro" id="IPR001279">
    <property type="entry name" value="Metallo-B-lactamas"/>
</dbReference>
<reference evidence="8" key="1">
    <citation type="submission" date="2022-03" db="EMBL/GenBank/DDBJ databases">
        <title>Sea Food Isolates.</title>
        <authorList>
            <person name="Li c."/>
        </authorList>
    </citation>
    <scope>NUCLEOTIDE SEQUENCE</scope>
    <source>
        <strain evidence="8">19PA01SH03</strain>
    </source>
</reference>
<feature type="transmembrane region" description="Helical" evidence="6">
    <location>
        <begin position="390"/>
        <end position="414"/>
    </location>
</feature>
<feature type="transmembrane region" description="Helical" evidence="6">
    <location>
        <begin position="229"/>
        <end position="250"/>
    </location>
</feature>
<proteinExistence type="predicted"/>
<evidence type="ECO:0000256" key="5">
    <source>
        <dbReference type="ARBA" id="ARBA00023136"/>
    </source>
</evidence>
<dbReference type="NCBIfam" id="TIGR00360">
    <property type="entry name" value="ComEC_N-term"/>
    <property type="match status" value="1"/>
</dbReference>
<dbReference type="GO" id="GO:0005886">
    <property type="term" value="C:plasma membrane"/>
    <property type="evidence" value="ECO:0007669"/>
    <property type="project" value="UniProtKB-SubCell"/>
</dbReference>
<dbReference type="Gene3D" id="3.60.15.10">
    <property type="entry name" value="Ribonuclease Z/Hydroxyacylglutathione hydrolase-like"/>
    <property type="match status" value="1"/>
</dbReference>
<dbReference type="InterPro" id="IPR025405">
    <property type="entry name" value="DUF4131"/>
</dbReference>
<dbReference type="EMBL" id="CP095338">
    <property type="protein sequence ID" value="XAG20422.1"/>
    <property type="molecule type" value="Genomic_DNA"/>
</dbReference>
<accession>A0AAU6SKD7</accession>
<dbReference type="PANTHER" id="PTHR30619">
    <property type="entry name" value="DNA INTERNALIZATION/COMPETENCE PROTEIN COMEC/REC2"/>
    <property type="match status" value="1"/>
</dbReference>
<dbReference type="Pfam" id="PF00753">
    <property type="entry name" value="Lactamase_B"/>
    <property type="match status" value="1"/>
</dbReference>
<feature type="transmembrane region" description="Helical" evidence="6">
    <location>
        <begin position="450"/>
        <end position="467"/>
    </location>
</feature>
<dbReference type="InterPro" id="IPR004797">
    <property type="entry name" value="Competence_ComEC/Rec2"/>
</dbReference>
<keyword evidence="4 6" id="KW-1133">Transmembrane helix</keyword>
<feature type="transmembrane region" description="Helical" evidence="6">
    <location>
        <begin position="359"/>
        <end position="378"/>
    </location>
</feature>
<dbReference type="GO" id="GO:0030420">
    <property type="term" value="P:establishment of competence for transformation"/>
    <property type="evidence" value="ECO:0007669"/>
    <property type="project" value="InterPro"/>
</dbReference>
<gene>
    <name evidence="8" type="ORF">MRN70_08765</name>
</gene>
<dbReference type="AlphaFoldDB" id="A0AAU6SKD7"/>
<evidence type="ECO:0000259" key="7">
    <source>
        <dbReference type="SMART" id="SM00849"/>
    </source>
</evidence>
<organism evidence="8">
    <name type="scientific">bacterium 19PA01SH03</name>
    <dbReference type="NCBI Taxonomy" id="2920705"/>
    <lineage>
        <taxon>Bacteria</taxon>
    </lineage>
</organism>
<feature type="transmembrane region" description="Helical" evidence="6">
    <location>
        <begin position="294"/>
        <end position="322"/>
    </location>
</feature>
<dbReference type="SMART" id="SM00849">
    <property type="entry name" value="Lactamase_B"/>
    <property type="match status" value="1"/>
</dbReference>
<feature type="transmembrane region" description="Helical" evidence="6">
    <location>
        <begin position="29"/>
        <end position="45"/>
    </location>
</feature>
<feature type="transmembrane region" description="Helical" evidence="6">
    <location>
        <begin position="262"/>
        <end position="282"/>
    </location>
</feature>
<dbReference type="Pfam" id="PF03772">
    <property type="entry name" value="Competence"/>
    <property type="match status" value="1"/>
</dbReference>
<evidence type="ECO:0000256" key="4">
    <source>
        <dbReference type="ARBA" id="ARBA00022989"/>
    </source>
</evidence>
<keyword evidence="2" id="KW-1003">Cell membrane</keyword>
<name>A0AAU6SKD7_UNCXX</name>